<dbReference type="OrthoDB" id="2539341at2759"/>
<evidence type="ECO:0000313" key="2">
    <source>
        <dbReference type="EMBL" id="SCZ96009.1"/>
    </source>
</evidence>
<keyword evidence="3" id="KW-1185">Reference proteome</keyword>
<dbReference type="EMBL" id="FMWP01000087">
    <property type="protein sequence ID" value="SCZ96009.1"/>
    <property type="molecule type" value="Genomic_DNA"/>
</dbReference>
<dbReference type="AlphaFoldDB" id="A0A2X0LQK6"/>
<dbReference type="Proteomes" id="UP000249723">
    <property type="component" value="Unassembled WGS sequence"/>
</dbReference>
<organism evidence="2 3">
    <name type="scientific">Microbotryum saponariae</name>
    <dbReference type="NCBI Taxonomy" id="289078"/>
    <lineage>
        <taxon>Eukaryota</taxon>
        <taxon>Fungi</taxon>
        <taxon>Dikarya</taxon>
        <taxon>Basidiomycota</taxon>
        <taxon>Pucciniomycotina</taxon>
        <taxon>Microbotryomycetes</taxon>
        <taxon>Microbotryales</taxon>
        <taxon>Microbotryaceae</taxon>
        <taxon>Microbotryum</taxon>
    </lineage>
</organism>
<evidence type="ECO:0000256" key="1">
    <source>
        <dbReference type="SAM" id="MobiDB-lite"/>
    </source>
</evidence>
<evidence type="ECO:0000313" key="3">
    <source>
        <dbReference type="Proteomes" id="UP000249723"/>
    </source>
</evidence>
<feature type="region of interest" description="Disordered" evidence="1">
    <location>
        <begin position="123"/>
        <end position="144"/>
    </location>
</feature>
<gene>
    <name evidence="2" type="ORF">BZ3500_MVSOF-1268-A1-R1_CHR8-1G09943</name>
</gene>
<accession>A0A2X0LQK6</accession>
<proteinExistence type="predicted"/>
<name>A0A2X0LQK6_9BASI</name>
<reference evidence="3" key="1">
    <citation type="submission" date="2016-10" db="EMBL/GenBank/DDBJ databases">
        <authorList>
            <person name="Jeantristanb JTB J.-T."/>
            <person name="Ricardo R."/>
        </authorList>
    </citation>
    <scope>NUCLEOTIDE SEQUENCE [LARGE SCALE GENOMIC DNA]</scope>
</reference>
<protein>
    <submittedName>
        <fullName evidence="2">BZ3500_MvSof-1268-A1-R1_Chr8-1g09943 protein</fullName>
    </submittedName>
</protein>
<sequence length="144" mass="15709">MTVKHGHDCLGGAVEIVPDALLSRESNLSSALASLVGKIDGRSLPQSPFAALAIIDGATAFARQRHAATDRAQHNEPKRGRLFLNAIIRHLEVVIAATARRIQVVVVFDHPILRPKLKQDTVLDRLDRQKPQEPSDKSTDLKSG</sequence>